<proteinExistence type="inferred from homology"/>
<dbReference type="InterPro" id="IPR025713">
    <property type="entry name" value="MotB-like_N_dom"/>
</dbReference>
<feature type="domain" description="OmpA-like" evidence="9">
    <location>
        <begin position="124"/>
        <end position="244"/>
    </location>
</feature>
<dbReference type="InterPro" id="IPR050330">
    <property type="entry name" value="Bact_OuterMem_StrucFunc"/>
</dbReference>
<comment type="similarity">
    <text evidence="2">Belongs to the MotB family.</text>
</comment>
<dbReference type="SUPFAM" id="SSF103088">
    <property type="entry name" value="OmpA-like"/>
    <property type="match status" value="1"/>
</dbReference>
<accession>A0AAN1SY08</accession>
<keyword evidence="3" id="KW-1003">Cell membrane</keyword>
<evidence type="ECO:0000256" key="4">
    <source>
        <dbReference type="ARBA" id="ARBA00022692"/>
    </source>
</evidence>
<dbReference type="Pfam" id="PF00691">
    <property type="entry name" value="OmpA"/>
    <property type="match status" value="1"/>
</dbReference>
<sequence>MARRKKRVDHDNHDRWLISYADFVTLLFAFFVVMYSISSVNEGKYKVFSDSLSIAFTNQPKTSSDIQMLSPEEQKLRALVDRRTARLGEQQRKIQERMKKLAGNLNQVMASMVRQGQVNIVQTRRGVVLDISASALFGVGEATLQPASVGVLKQVAAVLAQEEDAIEVEGHTDDIPIATAQFPSNWELSSARASSVVRLLIDNGVPAKRLTVVGLASNQPLAPNNNPENRAKNRRVTITIVSPDVERVGAPGNGATGGAAP</sequence>
<dbReference type="GO" id="GO:0005886">
    <property type="term" value="C:plasma membrane"/>
    <property type="evidence" value="ECO:0007669"/>
    <property type="project" value="UniProtKB-SubCell"/>
</dbReference>
<keyword evidence="10" id="KW-0282">Flagellum</keyword>
<dbReference type="Pfam" id="PF13677">
    <property type="entry name" value="MotB_plug"/>
    <property type="match status" value="1"/>
</dbReference>
<protein>
    <submittedName>
        <fullName evidence="10">Flagellar motor protein MotD</fullName>
    </submittedName>
</protein>
<dbReference type="RefSeq" id="WP_212786367.1">
    <property type="nucleotide sequence ID" value="NZ_AP019536.1"/>
</dbReference>
<feature type="transmembrane region" description="Helical" evidence="8">
    <location>
        <begin position="20"/>
        <end position="37"/>
    </location>
</feature>
<dbReference type="KEGG" id="fku:FGKAn22_04450"/>
<keyword evidence="11" id="KW-1185">Reference proteome</keyword>
<evidence type="ECO:0000256" key="2">
    <source>
        <dbReference type="ARBA" id="ARBA00008914"/>
    </source>
</evidence>
<keyword evidence="5 8" id="KW-1133">Transmembrane helix</keyword>
<dbReference type="InterPro" id="IPR036737">
    <property type="entry name" value="OmpA-like_sf"/>
</dbReference>
<dbReference type="Proteomes" id="UP001319121">
    <property type="component" value="Chromosome"/>
</dbReference>
<evidence type="ECO:0000256" key="8">
    <source>
        <dbReference type="SAM" id="Phobius"/>
    </source>
</evidence>
<keyword evidence="10" id="KW-0969">Cilium</keyword>
<dbReference type="CDD" id="cd07185">
    <property type="entry name" value="OmpA_C-like"/>
    <property type="match status" value="1"/>
</dbReference>
<comment type="subcellular location">
    <subcellularLocation>
        <location evidence="1">Cell membrane</location>
        <topology evidence="1">Single-pass membrane protein</topology>
    </subcellularLocation>
</comment>
<evidence type="ECO:0000256" key="3">
    <source>
        <dbReference type="ARBA" id="ARBA00022475"/>
    </source>
</evidence>
<evidence type="ECO:0000256" key="1">
    <source>
        <dbReference type="ARBA" id="ARBA00004162"/>
    </source>
</evidence>
<dbReference type="NCBIfam" id="NF006541">
    <property type="entry name" value="PRK09038.1"/>
    <property type="match status" value="1"/>
</dbReference>
<dbReference type="EMBL" id="AP019536">
    <property type="protein sequence ID" value="BBI98752.1"/>
    <property type="molecule type" value="Genomic_DNA"/>
</dbReference>
<evidence type="ECO:0000256" key="7">
    <source>
        <dbReference type="PROSITE-ProRule" id="PRU00473"/>
    </source>
</evidence>
<dbReference type="PANTHER" id="PTHR30329:SF20">
    <property type="entry name" value="EXPORTED PROTEIN"/>
    <property type="match status" value="1"/>
</dbReference>
<dbReference type="Gene3D" id="3.30.1330.60">
    <property type="entry name" value="OmpA-like domain"/>
    <property type="match status" value="1"/>
</dbReference>
<keyword evidence="10" id="KW-0966">Cell projection</keyword>
<keyword evidence="6 7" id="KW-0472">Membrane</keyword>
<dbReference type="PANTHER" id="PTHR30329">
    <property type="entry name" value="STATOR ELEMENT OF FLAGELLAR MOTOR COMPLEX"/>
    <property type="match status" value="1"/>
</dbReference>
<dbReference type="InterPro" id="IPR006665">
    <property type="entry name" value="OmpA-like"/>
</dbReference>
<evidence type="ECO:0000256" key="5">
    <source>
        <dbReference type="ARBA" id="ARBA00022989"/>
    </source>
</evidence>
<organism evidence="10 11">
    <name type="scientific">Ferrigenium kumadai</name>
    <dbReference type="NCBI Taxonomy" id="1682490"/>
    <lineage>
        <taxon>Bacteria</taxon>
        <taxon>Pseudomonadati</taxon>
        <taxon>Pseudomonadota</taxon>
        <taxon>Betaproteobacteria</taxon>
        <taxon>Nitrosomonadales</taxon>
        <taxon>Gallionellaceae</taxon>
        <taxon>Ferrigenium</taxon>
    </lineage>
</organism>
<dbReference type="AlphaFoldDB" id="A0AAN1SY08"/>
<evidence type="ECO:0000259" key="9">
    <source>
        <dbReference type="PROSITE" id="PS51123"/>
    </source>
</evidence>
<keyword evidence="4 8" id="KW-0812">Transmembrane</keyword>
<reference evidence="10 11" key="1">
    <citation type="submission" date="2019-03" db="EMBL/GenBank/DDBJ databases">
        <title>Complete genome sequence of Ferrigenium kumadai strain An22, a microaerophilic iron-oxidizing bacterium isolated from a paddy field soil.</title>
        <authorList>
            <person name="Watanabe T."/>
            <person name="Asakawa S."/>
        </authorList>
    </citation>
    <scope>NUCLEOTIDE SEQUENCE [LARGE SCALE GENOMIC DNA]</scope>
    <source>
        <strain evidence="10 11">An22</strain>
    </source>
</reference>
<evidence type="ECO:0000313" key="11">
    <source>
        <dbReference type="Proteomes" id="UP001319121"/>
    </source>
</evidence>
<name>A0AAN1SY08_9PROT</name>
<evidence type="ECO:0000313" key="10">
    <source>
        <dbReference type="EMBL" id="BBI98752.1"/>
    </source>
</evidence>
<dbReference type="PROSITE" id="PS51123">
    <property type="entry name" value="OMPA_2"/>
    <property type="match status" value="1"/>
</dbReference>
<evidence type="ECO:0000256" key="6">
    <source>
        <dbReference type="ARBA" id="ARBA00023136"/>
    </source>
</evidence>
<gene>
    <name evidence="10" type="ORF">FGKAn22_04450</name>
</gene>